<name>H9ULL6_SPIAZ</name>
<keyword evidence="1 2" id="KW-0597">Phosphoprotein</keyword>
<evidence type="ECO:0000313" key="6">
    <source>
        <dbReference type="Proteomes" id="UP000007383"/>
    </source>
</evidence>
<dbReference type="PANTHER" id="PTHR43547">
    <property type="entry name" value="TWO-COMPONENT HISTIDINE KINASE"/>
    <property type="match status" value="1"/>
</dbReference>
<dbReference type="SUPFAM" id="SSF52172">
    <property type="entry name" value="CheY-like"/>
    <property type="match status" value="1"/>
</dbReference>
<dbReference type="InterPro" id="IPR001789">
    <property type="entry name" value="Sig_transdc_resp-reg_receiver"/>
</dbReference>
<dbReference type="PROSITE" id="PS50109">
    <property type="entry name" value="HIS_KIN"/>
    <property type="match status" value="1"/>
</dbReference>
<dbReference type="Pfam" id="PF00072">
    <property type="entry name" value="Response_reg"/>
    <property type="match status" value="1"/>
</dbReference>
<feature type="modified residue" description="4-aspartylphosphate" evidence="2">
    <location>
        <position position="52"/>
    </location>
</feature>
<dbReference type="SMART" id="SM00448">
    <property type="entry name" value="REC"/>
    <property type="match status" value="1"/>
</dbReference>
<dbReference type="EMBL" id="CP003282">
    <property type="protein sequence ID" value="AFG38409.1"/>
    <property type="molecule type" value="Genomic_DNA"/>
</dbReference>
<dbReference type="STRING" id="889378.Spiaf_2377"/>
<evidence type="ECO:0000259" key="3">
    <source>
        <dbReference type="PROSITE" id="PS50109"/>
    </source>
</evidence>
<evidence type="ECO:0000256" key="1">
    <source>
        <dbReference type="ARBA" id="ARBA00022553"/>
    </source>
</evidence>
<dbReference type="SUPFAM" id="SSF55874">
    <property type="entry name" value="ATPase domain of HSP90 chaperone/DNA topoisomerase II/histidine kinase"/>
    <property type="match status" value="1"/>
</dbReference>
<dbReference type="RefSeq" id="WP_014456391.1">
    <property type="nucleotide sequence ID" value="NC_017098.1"/>
</dbReference>
<dbReference type="Proteomes" id="UP000007383">
    <property type="component" value="Chromosome"/>
</dbReference>
<dbReference type="KEGG" id="sfc:Spiaf_2377"/>
<dbReference type="PROSITE" id="PS50110">
    <property type="entry name" value="RESPONSE_REGULATORY"/>
    <property type="match status" value="1"/>
</dbReference>
<dbReference type="PANTHER" id="PTHR43547:SF2">
    <property type="entry name" value="HYBRID SIGNAL TRANSDUCTION HISTIDINE KINASE C"/>
    <property type="match status" value="1"/>
</dbReference>
<evidence type="ECO:0000313" key="5">
    <source>
        <dbReference type="EMBL" id="AFG38409.1"/>
    </source>
</evidence>
<dbReference type="OrthoDB" id="340661at2"/>
<dbReference type="GO" id="GO:0000155">
    <property type="term" value="F:phosphorelay sensor kinase activity"/>
    <property type="evidence" value="ECO:0007669"/>
    <property type="project" value="TreeGrafter"/>
</dbReference>
<protein>
    <submittedName>
        <fullName evidence="5">Response regulator with CheY-like receiver, AAA-type ATPase, and DNA-binding domains</fullName>
    </submittedName>
</protein>
<feature type="domain" description="Histidine kinase" evidence="3">
    <location>
        <begin position="277"/>
        <end position="415"/>
    </location>
</feature>
<dbReference type="PATRIC" id="fig|889378.3.peg.2352"/>
<dbReference type="InterPro" id="IPR003594">
    <property type="entry name" value="HATPase_dom"/>
</dbReference>
<dbReference type="GO" id="GO:0003677">
    <property type="term" value="F:DNA binding"/>
    <property type="evidence" value="ECO:0007669"/>
    <property type="project" value="UniProtKB-KW"/>
</dbReference>
<keyword evidence="5" id="KW-0238">DNA-binding</keyword>
<dbReference type="InterPro" id="IPR036890">
    <property type="entry name" value="HATPase_C_sf"/>
</dbReference>
<keyword evidence="6" id="KW-1185">Reference proteome</keyword>
<feature type="domain" description="Response regulatory" evidence="4">
    <location>
        <begin position="3"/>
        <end position="117"/>
    </location>
</feature>
<dbReference type="InterPro" id="IPR005467">
    <property type="entry name" value="His_kinase_dom"/>
</dbReference>
<accession>H9ULL6</accession>
<dbReference type="Pfam" id="PF02518">
    <property type="entry name" value="HATPase_c"/>
    <property type="match status" value="1"/>
</dbReference>
<gene>
    <name evidence="5" type="ordered locus">Spiaf_2377</name>
</gene>
<dbReference type="HOGENOM" id="CLU_000445_114_72_12"/>
<dbReference type="AlphaFoldDB" id="H9ULL6"/>
<evidence type="ECO:0000256" key="2">
    <source>
        <dbReference type="PROSITE-ProRule" id="PRU00169"/>
    </source>
</evidence>
<dbReference type="Gene3D" id="3.40.50.2300">
    <property type="match status" value="1"/>
</dbReference>
<dbReference type="CDD" id="cd00156">
    <property type="entry name" value="REC"/>
    <property type="match status" value="1"/>
</dbReference>
<dbReference type="Gene3D" id="3.30.565.10">
    <property type="entry name" value="Histidine kinase-like ATPase, C-terminal domain"/>
    <property type="match status" value="1"/>
</dbReference>
<reference evidence="6" key="1">
    <citation type="journal article" date="2013" name="Stand. Genomic Sci.">
        <title>Complete genome sequence of the halophilic bacterium Spirochaeta africana type strain (Z-7692(T)) from the alkaline Lake Magadi in the East African Rift.</title>
        <authorList>
            <person name="Liolos K."/>
            <person name="Abt B."/>
            <person name="Scheuner C."/>
            <person name="Teshima H."/>
            <person name="Held B."/>
            <person name="Lapidus A."/>
            <person name="Nolan M."/>
            <person name="Lucas S."/>
            <person name="Deshpande S."/>
            <person name="Cheng J.F."/>
            <person name="Tapia R."/>
            <person name="Goodwin L.A."/>
            <person name="Pitluck S."/>
            <person name="Pagani I."/>
            <person name="Ivanova N."/>
            <person name="Mavromatis K."/>
            <person name="Mikhailova N."/>
            <person name="Huntemann M."/>
            <person name="Pati A."/>
            <person name="Chen A."/>
            <person name="Palaniappan K."/>
            <person name="Land M."/>
            <person name="Rohde M."/>
            <person name="Tindall B.J."/>
            <person name="Detter J.C."/>
            <person name="Goker M."/>
            <person name="Bristow J."/>
            <person name="Eisen J.A."/>
            <person name="Markowitz V."/>
            <person name="Hugenholtz P."/>
            <person name="Woyke T."/>
            <person name="Klenk H.P."/>
            <person name="Kyrpides N.C."/>
        </authorList>
    </citation>
    <scope>NUCLEOTIDE SEQUENCE</scope>
    <source>
        <strain evidence="6">ATCC 700263 / DSM 8902 / Z-7692</strain>
    </source>
</reference>
<dbReference type="SMART" id="SM00387">
    <property type="entry name" value="HATPase_c"/>
    <property type="match status" value="1"/>
</dbReference>
<proteinExistence type="predicted"/>
<dbReference type="InterPro" id="IPR011006">
    <property type="entry name" value="CheY-like_superfamily"/>
</dbReference>
<organism evidence="5 6">
    <name type="scientific">Spirochaeta africana (strain ATCC 700263 / DSM 8902 / Z-7692)</name>
    <dbReference type="NCBI Taxonomy" id="889378"/>
    <lineage>
        <taxon>Bacteria</taxon>
        <taxon>Pseudomonadati</taxon>
        <taxon>Spirochaetota</taxon>
        <taxon>Spirochaetia</taxon>
        <taxon>Spirochaetales</taxon>
        <taxon>Spirochaetaceae</taxon>
        <taxon>Spirochaeta</taxon>
    </lineage>
</organism>
<evidence type="ECO:0000259" key="4">
    <source>
        <dbReference type="PROSITE" id="PS50110"/>
    </source>
</evidence>
<sequence length="419" mass="47750">MRKVLVVDDERTTLTVIQQALKQHEYETEAFADPREALAAFRTQRFDLVLSDYYMPGMGGAEFLAAVRQHDEDCPFIFLTGNADLQIAIELVKSGADDYIVKPIVVEELVFRVNRCIEDSERRRALERIRQEHELIELEHQKLVNWRQLYASKDIRQTEQMIRQLSQAVNQAGGYLWVDLLEAELAEPQDGAYRLSVDLADMVLKAARSQKEIMEYITFIGDIDNIELEMHTHEVPALMQEIVAFCREDIEGRLAAYQRPFSVGVPRQVPHGVLKIDKVYLKRILHELLVNAIKYSPEGSRLTLSLDVRSDSRGSRLEITIQNRSRAAVARDADGQPVTGIPYDYSETVFDLFYTIDQFPTELPEEEWRTGTGLYVCRKLLKRQGGWIRSGNGTDHTGDAPAPVVRTTITLPIIQDSGS</sequence>
<dbReference type="eggNOG" id="COG2205">
    <property type="taxonomic scope" value="Bacteria"/>
</dbReference>